<dbReference type="InterPro" id="IPR029058">
    <property type="entry name" value="AB_hydrolase_fold"/>
</dbReference>
<evidence type="ECO:0000259" key="2">
    <source>
        <dbReference type="Pfam" id="PF00561"/>
    </source>
</evidence>
<dbReference type="Gene3D" id="3.40.50.1820">
    <property type="entry name" value="alpha/beta hydrolase"/>
    <property type="match status" value="1"/>
</dbReference>
<evidence type="ECO:0000256" key="1">
    <source>
        <dbReference type="ARBA" id="ARBA00008645"/>
    </source>
</evidence>
<evidence type="ECO:0000313" key="3">
    <source>
        <dbReference type="EMBL" id="AWM34254.1"/>
    </source>
</evidence>
<name>A0A2Z3GXZ6_9BACT</name>
<keyword evidence="3" id="KW-0378">Hydrolase</keyword>
<keyword evidence="4" id="KW-1185">Reference proteome</keyword>
<sequence>MNALQRNNVKVSGQGTQAIVFVHGFGCDQHMWRLIAPVFEVHYRVVLLDLVGAGQSDLAAYDPAHYAALGAHAADVLAVLRTLGLHGVVLVGHSVGATIGALAAAQEPVRVARLVLVAPTPRFLNDDGYLGGFEPADLEELFGALDDNYLAWAADLAPVVMGYPDRPELAAELTRSFCRTDPVIARHFARVTFWSDHRADLARVRTPTLILQSARDALVPLAVGVYLNQHLRGSQLVVLNTLGHCPHLSAPRATTAAIEQFLPPPVR</sequence>
<dbReference type="KEGG" id="hnv:DDQ68_16555"/>
<dbReference type="GO" id="GO:0016787">
    <property type="term" value="F:hydrolase activity"/>
    <property type="evidence" value="ECO:0007669"/>
    <property type="project" value="UniProtKB-KW"/>
</dbReference>
<organism evidence="3 4">
    <name type="scientific">Hymenobacter nivis</name>
    <dbReference type="NCBI Taxonomy" id="1850093"/>
    <lineage>
        <taxon>Bacteria</taxon>
        <taxon>Pseudomonadati</taxon>
        <taxon>Bacteroidota</taxon>
        <taxon>Cytophagia</taxon>
        <taxon>Cytophagales</taxon>
        <taxon>Hymenobacteraceae</taxon>
        <taxon>Hymenobacter</taxon>
    </lineage>
</organism>
<feature type="domain" description="AB hydrolase-1" evidence="2">
    <location>
        <begin position="18"/>
        <end position="250"/>
    </location>
</feature>
<gene>
    <name evidence="3" type="ORF">DDQ68_16555</name>
</gene>
<dbReference type="SUPFAM" id="SSF53474">
    <property type="entry name" value="alpha/beta-Hydrolases"/>
    <property type="match status" value="1"/>
</dbReference>
<comment type="similarity">
    <text evidence="1">Belongs to the AB hydrolase superfamily.</text>
</comment>
<dbReference type="PANTHER" id="PTHR43039">
    <property type="entry name" value="ESTERASE-RELATED"/>
    <property type="match status" value="1"/>
</dbReference>
<dbReference type="Proteomes" id="UP000245999">
    <property type="component" value="Chromosome"/>
</dbReference>
<evidence type="ECO:0000313" key="4">
    <source>
        <dbReference type="Proteomes" id="UP000245999"/>
    </source>
</evidence>
<proteinExistence type="inferred from homology"/>
<dbReference type="InterPro" id="IPR000073">
    <property type="entry name" value="AB_hydrolase_1"/>
</dbReference>
<accession>A0A2Z3GXZ6</accession>
<dbReference type="OrthoDB" id="9780932at2"/>
<dbReference type="AlphaFoldDB" id="A0A2Z3GXZ6"/>
<dbReference type="Pfam" id="PF00561">
    <property type="entry name" value="Abhydrolase_1"/>
    <property type="match status" value="1"/>
</dbReference>
<reference evidence="4" key="1">
    <citation type="submission" date="2018-04" db="EMBL/GenBank/DDBJ databases">
        <title>Complete genome of Antarctic heterotrophic bacterium Hymenobacter nivis.</title>
        <authorList>
            <person name="Terashima M."/>
        </authorList>
    </citation>
    <scope>NUCLEOTIDE SEQUENCE [LARGE SCALE GENOMIC DNA]</scope>
    <source>
        <strain evidence="4">NBRC 111535</strain>
    </source>
</reference>
<dbReference type="RefSeq" id="WP_109657296.1">
    <property type="nucleotide sequence ID" value="NZ_CP029145.1"/>
</dbReference>
<dbReference type="EMBL" id="CP029145">
    <property type="protein sequence ID" value="AWM34254.1"/>
    <property type="molecule type" value="Genomic_DNA"/>
</dbReference>
<dbReference type="PRINTS" id="PR00111">
    <property type="entry name" value="ABHYDROLASE"/>
</dbReference>
<protein>
    <submittedName>
        <fullName evidence="3">Alpha/beta hydrolase</fullName>
    </submittedName>
</protein>